<dbReference type="Gene3D" id="2.60.40.1120">
    <property type="entry name" value="Carboxypeptidase-like, regulatory domain"/>
    <property type="match status" value="1"/>
</dbReference>
<dbReference type="InterPro" id="IPR023997">
    <property type="entry name" value="TonB-dep_OMP_SusC/RagA_CS"/>
</dbReference>
<dbReference type="OrthoDB" id="609136at2"/>
<keyword evidence="14" id="KW-1185">Reference proteome</keyword>
<evidence type="ECO:0000256" key="8">
    <source>
        <dbReference type="PROSITE-ProRule" id="PRU01360"/>
    </source>
</evidence>
<gene>
    <name evidence="13" type="ORF">FHW36_101927</name>
</gene>
<keyword evidence="3 8" id="KW-1134">Transmembrane beta strand</keyword>
<comment type="similarity">
    <text evidence="8 9">Belongs to the TonB-dependent receptor family.</text>
</comment>
<keyword evidence="5 9" id="KW-0798">TonB box</keyword>
<evidence type="ECO:0000259" key="11">
    <source>
        <dbReference type="Pfam" id="PF00593"/>
    </source>
</evidence>
<dbReference type="Proteomes" id="UP000320811">
    <property type="component" value="Unassembled WGS sequence"/>
</dbReference>
<dbReference type="Pfam" id="PF00593">
    <property type="entry name" value="TonB_dep_Rec_b-barrel"/>
    <property type="match status" value="1"/>
</dbReference>
<feature type="domain" description="TonB-dependent receptor plug" evidence="12">
    <location>
        <begin position="117"/>
        <end position="243"/>
    </location>
</feature>
<dbReference type="InterPro" id="IPR037066">
    <property type="entry name" value="Plug_dom_sf"/>
</dbReference>
<evidence type="ECO:0000256" key="10">
    <source>
        <dbReference type="SAM" id="SignalP"/>
    </source>
</evidence>
<dbReference type="InterPro" id="IPR008969">
    <property type="entry name" value="CarboxyPept-like_regulatory"/>
</dbReference>
<dbReference type="SUPFAM" id="SSF49464">
    <property type="entry name" value="Carboxypeptidase regulatory domain-like"/>
    <property type="match status" value="1"/>
</dbReference>
<organism evidence="13 14">
    <name type="scientific">Chitinophaga polysaccharea</name>
    <dbReference type="NCBI Taxonomy" id="1293035"/>
    <lineage>
        <taxon>Bacteria</taxon>
        <taxon>Pseudomonadati</taxon>
        <taxon>Bacteroidota</taxon>
        <taxon>Chitinophagia</taxon>
        <taxon>Chitinophagales</taxon>
        <taxon>Chitinophagaceae</taxon>
        <taxon>Chitinophaga</taxon>
    </lineage>
</organism>
<keyword evidence="2 8" id="KW-0813">Transport</keyword>
<name>A0A561Q3Q9_9BACT</name>
<dbReference type="InterPro" id="IPR012910">
    <property type="entry name" value="Plug_dom"/>
</dbReference>
<dbReference type="NCBIfam" id="TIGR04056">
    <property type="entry name" value="OMP_RagA_SusC"/>
    <property type="match status" value="1"/>
</dbReference>
<evidence type="ECO:0000256" key="1">
    <source>
        <dbReference type="ARBA" id="ARBA00004571"/>
    </source>
</evidence>
<dbReference type="EMBL" id="VIWO01000001">
    <property type="protein sequence ID" value="TWF45001.1"/>
    <property type="molecule type" value="Genomic_DNA"/>
</dbReference>
<dbReference type="RefSeq" id="WP_145662890.1">
    <property type="nucleotide sequence ID" value="NZ_VIWO01000001.1"/>
</dbReference>
<dbReference type="InterPro" id="IPR036942">
    <property type="entry name" value="Beta-barrel_TonB_sf"/>
</dbReference>
<evidence type="ECO:0000256" key="2">
    <source>
        <dbReference type="ARBA" id="ARBA00022448"/>
    </source>
</evidence>
<proteinExistence type="inferred from homology"/>
<sequence length="1030" mass="112560">MKRGLLLWLLVTVSVVGAYAQTKSITGKVTDAKDGLGLPGVSIGIKGSGKGALTANDGSYRLEIAETGHPVLVFSFIGYTTQEVAVGAESTIDVALGVNKKDLGEVVVTALGIRREKRTLGYATQEVKGEDIVQSKETGFLNGLQGKVAGVQISATSGAPGAGTKVIIRGGASLRGNNQPLFVLDGVPISNDQLRAGDDDPLYVGGTTPNRGIDIDPNIIESVNILRGASATALYGSRAAGGAIIITTKNGAGRRSKGLNVIVGSSVNIDKAILPEFQQNWAQGDGGKYYDGVNAKTPLSWGPRMDTFNVNGQPLPKYDPRKMFFKTGTTWDNSVSLTGMTDKSSYLLSYTSLRQEGVTRNADYYRNALYANFSSHLTEKLVVNTSLNYIDSRNDRLLEGNGGAGTVTYLSTLYSAPISYNLLPYTNPDGSQRMYKDNKNSPFWIADRTGLRLNVHRFIPTVSLVYTPLNWLTLTERIGADVYTDNRTFHEAKGSLGTSYPNGRVFDEVINNTQINHDFYATAHKAWDKFDLTVMVGNNIISEHYTDLLTKGIGLSVDNLYDIANSETITTTENYYDRRRVSIYGQAVLEYNKMFYVTVTGRNDWSSALREGHNSYFYPSVTGAFVFSELSALKSSKALSFGKLRVAYTAVGNDAAPYQTDTKFYKTKIQDGFGLQIIPPVNGASAFSSRNILGNPNLEPERLKEFEAGLETKWFDNRIGLEASWYSKVSTNLIYETSVSAGSGYTTAIVNAGKLTNKGIELTLTATPVRIKDFNWNLMLNYSRNRSEIVRLSPGVTAIQIGGYTAPGIFLEAGQPYGTIKGSRWKRNADGQQLVTDNGYPILDQGTAFNIGNIQPDWLGGFTNTFSYKGIDLSATLDARIGGQLVNFDEYYSVYYGTSSITANREGSTIIKGVRASDGKENTTAIKTNQQYYQGMWVYANENLLQDASFIKLRNVTLAYHLMPKLLKRTPFKAAMVSIAGRNLWIHHDKSFTGSDPELGTYGVGSNAGGFYHYVTPSTRSFNATMKFTF</sequence>
<dbReference type="PROSITE" id="PS52016">
    <property type="entry name" value="TONB_DEPENDENT_REC_3"/>
    <property type="match status" value="1"/>
</dbReference>
<evidence type="ECO:0000256" key="6">
    <source>
        <dbReference type="ARBA" id="ARBA00023136"/>
    </source>
</evidence>
<dbReference type="InterPro" id="IPR023996">
    <property type="entry name" value="TonB-dep_OMP_SusC/RagA"/>
</dbReference>
<evidence type="ECO:0000259" key="12">
    <source>
        <dbReference type="Pfam" id="PF07715"/>
    </source>
</evidence>
<evidence type="ECO:0000256" key="3">
    <source>
        <dbReference type="ARBA" id="ARBA00022452"/>
    </source>
</evidence>
<reference evidence="13 14" key="1">
    <citation type="submission" date="2019-06" db="EMBL/GenBank/DDBJ databases">
        <title>Sorghum-associated microbial communities from plants grown in Nebraska, USA.</title>
        <authorList>
            <person name="Schachtman D."/>
        </authorList>
    </citation>
    <scope>NUCLEOTIDE SEQUENCE [LARGE SCALE GENOMIC DNA]</scope>
    <source>
        <strain evidence="13 14">1209</strain>
    </source>
</reference>
<comment type="caution">
    <text evidence="13">The sequence shown here is derived from an EMBL/GenBank/DDBJ whole genome shotgun (WGS) entry which is preliminary data.</text>
</comment>
<keyword evidence="4 8" id="KW-0812">Transmembrane</keyword>
<feature type="chain" id="PRO_5021771873" evidence="10">
    <location>
        <begin position="21"/>
        <end position="1030"/>
    </location>
</feature>
<dbReference type="Gene3D" id="2.170.130.10">
    <property type="entry name" value="TonB-dependent receptor, plug domain"/>
    <property type="match status" value="1"/>
</dbReference>
<keyword evidence="10" id="KW-0732">Signal</keyword>
<evidence type="ECO:0000313" key="13">
    <source>
        <dbReference type="EMBL" id="TWF45001.1"/>
    </source>
</evidence>
<evidence type="ECO:0000256" key="4">
    <source>
        <dbReference type="ARBA" id="ARBA00022692"/>
    </source>
</evidence>
<keyword evidence="7 8" id="KW-0998">Cell outer membrane</keyword>
<dbReference type="SUPFAM" id="SSF56935">
    <property type="entry name" value="Porins"/>
    <property type="match status" value="1"/>
</dbReference>
<feature type="signal peptide" evidence="10">
    <location>
        <begin position="1"/>
        <end position="20"/>
    </location>
</feature>
<feature type="domain" description="TonB-dependent receptor-like beta-barrel" evidence="11">
    <location>
        <begin position="420"/>
        <end position="808"/>
    </location>
</feature>
<dbReference type="Pfam" id="PF13715">
    <property type="entry name" value="CarbopepD_reg_2"/>
    <property type="match status" value="1"/>
</dbReference>
<dbReference type="InterPro" id="IPR000531">
    <property type="entry name" value="Beta-barrel_TonB"/>
</dbReference>
<evidence type="ECO:0000256" key="7">
    <source>
        <dbReference type="ARBA" id="ARBA00023237"/>
    </source>
</evidence>
<dbReference type="AlphaFoldDB" id="A0A561Q3Q9"/>
<dbReference type="Gene3D" id="2.40.170.20">
    <property type="entry name" value="TonB-dependent receptor, beta-barrel domain"/>
    <property type="match status" value="1"/>
</dbReference>
<keyword evidence="6 8" id="KW-0472">Membrane</keyword>
<protein>
    <submittedName>
        <fullName evidence="13">TonB-linked SusC/RagA family outer membrane protein</fullName>
    </submittedName>
</protein>
<dbReference type="Pfam" id="PF07715">
    <property type="entry name" value="Plug"/>
    <property type="match status" value="1"/>
</dbReference>
<evidence type="ECO:0000313" key="14">
    <source>
        <dbReference type="Proteomes" id="UP000320811"/>
    </source>
</evidence>
<evidence type="ECO:0000256" key="5">
    <source>
        <dbReference type="ARBA" id="ARBA00023077"/>
    </source>
</evidence>
<dbReference type="NCBIfam" id="TIGR04057">
    <property type="entry name" value="SusC_RagA_signa"/>
    <property type="match status" value="1"/>
</dbReference>
<comment type="subcellular location">
    <subcellularLocation>
        <location evidence="1 8">Cell outer membrane</location>
        <topology evidence="1 8">Multi-pass membrane protein</topology>
    </subcellularLocation>
</comment>
<dbReference type="InterPro" id="IPR039426">
    <property type="entry name" value="TonB-dep_rcpt-like"/>
</dbReference>
<evidence type="ECO:0000256" key="9">
    <source>
        <dbReference type="RuleBase" id="RU003357"/>
    </source>
</evidence>
<dbReference type="GO" id="GO:0009279">
    <property type="term" value="C:cell outer membrane"/>
    <property type="evidence" value="ECO:0007669"/>
    <property type="project" value="UniProtKB-SubCell"/>
</dbReference>
<accession>A0A561Q3Q9</accession>